<sequence>MPLRSWSESAQSNADAQWDDFDPTLYVQKNYSTVLSVDETIISIVRAHFSDHFRRVSGPAVRGIDVGAGANLYPALSMLPWCDEITLLDRSKTNLDYLRHQLAGHDDVWEKFWRKLCLENAYAVLPGGPWARLSDVAKVELGDILAPVDDPGRWQTGTMFFVAESMSTSTEEFHRAVRHFLEMLAPGAPFAAAFMEHSQGYSVGSTWFPACDVGEDDIRASIGRSADSVRTYRIGRPGEVRPGYTSIVLACGFR</sequence>
<proteinExistence type="predicted"/>
<dbReference type="GO" id="GO:0032259">
    <property type="term" value="P:methylation"/>
    <property type="evidence" value="ECO:0007669"/>
    <property type="project" value="UniProtKB-KW"/>
</dbReference>
<keyword evidence="3" id="KW-0949">S-adenosyl-L-methionine</keyword>
<dbReference type="Proteomes" id="UP001605990">
    <property type="component" value="Unassembled WGS sequence"/>
</dbReference>
<dbReference type="SUPFAM" id="SSF53335">
    <property type="entry name" value="S-adenosyl-L-methionine-dependent methyltransferases"/>
    <property type="match status" value="1"/>
</dbReference>
<keyword evidence="1 4" id="KW-0489">Methyltransferase</keyword>
<dbReference type="EMBL" id="JBIENY010000193">
    <property type="protein sequence ID" value="MFG6296316.1"/>
    <property type="molecule type" value="Genomic_DNA"/>
</dbReference>
<dbReference type="PANTHER" id="PTHR10867">
    <property type="entry name" value="NNMT/PNMT/TEMT FAMILY MEMBER"/>
    <property type="match status" value="1"/>
</dbReference>
<evidence type="ECO:0000256" key="3">
    <source>
        <dbReference type="ARBA" id="ARBA00022691"/>
    </source>
</evidence>
<dbReference type="Gene3D" id="3.40.50.150">
    <property type="entry name" value="Vaccinia Virus protein VP39"/>
    <property type="match status" value="1"/>
</dbReference>
<evidence type="ECO:0000256" key="2">
    <source>
        <dbReference type="ARBA" id="ARBA00022679"/>
    </source>
</evidence>
<organism evidence="4 5">
    <name type="scientific">Streptomyces rochei</name>
    <name type="common">Streptomyces parvullus</name>
    <dbReference type="NCBI Taxonomy" id="1928"/>
    <lineage>
        <taxon>Bacteria</taxon>
        <taxon>Bacillati</taxon>
        <taxon>Actinomycetota</taxon>
        <taxon>Actinomycetes</taxon>
        <taxon>Kitasatosporales</taxon>
        <taxon>Streptomycetaceae</taxon>
        <taxon>Streptomyces</taxon>
        <taxon>Streptomyces rochei group</taxon>
    </lineage>
</organism>
<dbReference type="PROSITE" id="PS51681">
    <property type="entry name" value="SAM_MT_NNMT_PNMT_TEMT"/>
    <property type="match status" value="1"/>
</dbReference>
<dbReference type="NCBIfam" id="NF040568">
    <property type="entry name" value="SCO2525_fam"/>
    <property type="match status" value="1"/>
</dbReference>
<gene>
    <name evidence="4" type="ORF">ACGU38_13300</name>
</gene>
<protein>
    <submittedName>
        <fullName evidence="4">SCO2525 family SAM-dependent methyltransferase</fullName>
    </submittedName>
</protein>
<dbReference type="GO" id="GO:0008168">
    <property type="term" value="F:methyltransferase activity"/>
    <property type="evidence" value="ECO:0007669"/>
    <property type="project" value="UniProtKB-KW"/>
</dbReference>
<name>A0ABW7E051_STRRO</name>
<accession>A0ABW7E051</accession>
<evidence type="ECO:0000313" key="4">
    <source>
        <dbReference type="EMBL" id="MFG6296316.1"/>
    </source>
</evidence>
<keyword evidence="5" id="KW-1185">Reference proteome</keyword>
<comment type="caution">
    <text evidence="4">The sequence shown here is derived from an EMBL/GenBank/DDBJ whole genome shotgun (WGS) entry which is preliminary data.</text>
</comment>
<keyword evidence="2" id="KW-0808">Transferase</keyword>
<dbReference type="RefSeq" id="WP_019326398.1">
    <property type="nucleotide sequence ID" value="NZ_JBEPCB010000017.1"/>
</dbReference>
<dbReference type="PANTHER" id="PTHR10867:SF17">
    <property type="entry name" value="NICOTINAMIDE N-METHYLTRANSFERASE"/>
    <property type="match status" value="1"/>
</dbReference>
<evidence type="ECO:0000313" key="5">
    <source>
        <dbReference type="Proteomes" id="UP001605990"/>
    </source>
</evidence>
<evidence type="ECO:0000256" key="1">
    <source>
        <dbReference type="ARBA" id="ARBA00022603"/>
    </source>
</evidence>
<dbReference type="InterPro" id="IPR029063">
    <property type="entry name" value="SAM-dependent_MTases_sf"/>
</dbReference>
<dbReference type="InterPro" id="IPR000940">
    <property type="entry name" value="NNMT_TEMT_trans"/>
</dbReference>
<reference evidence="4 5" key="1">
    <citation type="submission" date="2024-10" db="EMBL/GenBank/DDBJ databases">
        <title>Draft genome assembly of a novel steroid transforming actinomycete isolated from African clawed frog Xenopus laevis.</title>
        <authorList>
            <person name="Bragin E."/>
            <person name="Kollerov V."/>
            <person name="Donova M.V."/>
        </authorList>
    </citation>
    <scope>NUCLEOTIDE SEQUENCE [LARGE SCALE GENOMIC DNA]</scope>
    <source>
        <strain evidence="4 5">MTOC-St3</strain>
    </source>
</reference>
<dbReference type="Pfam" id="PF01234">
    <property type="entry name" value="NNMT_PNMT_TEMT"/>
    <property type="match status" value="1"/>
</dbReference>